<dbReference type="GO" id="GO:0035556">
    <property type="term" value="P:intracellular signal transduction"/>
    <property type="evidence" value="ECO:0007669"/>
    <property type="project" value="InterPro"/>
</dbReference>
<dbReference type="FunFam" id="3.10.20.230:FF:000001">
    <property type="entry name" value="serine/threonine-protein kinase DCLK1 isoform X1"/>
    <property type="match status" value="1"/>
</dbReference>
<dbReference type="Pfam" id="PF00069">
    <property type="entry name" value="Pkinase"/>
    <property type="match status" value="1"/>
</dbReference>
<evidence type="ECO:0000313" key="16">
    <source>
        <dbReference type="Proteomes" id="UP001175271"/>
    </source>
</evidence>
<dbReference type="Proteomes" id="UP001175271">
    <property type="component" value="Unassembled WGS sequence"/>
</dbReference>
<keyword evidence="16" id="KW-1185">Reference proteome</keyword>
<dbReference type="CDD" id="cd17069">
    <property type="entry name" value="DCX2"/>
    <property type="match status" value="1"/>
</dbReference>
<comment type="similarity">
    <text evidence="2">Belongs to the protein kinase superfamily. CAMK Ser/Thr protein kinase family. CaMK subfamily.</text>
</comment>
<evidence type="ECO:0000259" key="14">
    <source>
        <dbReference type="PROSITE" id="PS50309"/>
    </source>
</evidence>
<feature type="region of interest" description="Disordered" evidence="12">
    <location>
        <begin position="1"/>
        <end position="112"/>
    </location>
</feature>
<feature type="domain" description="Doublecortin" evidence="14">
    <location>
        <begin position="249"/>
        <end position="332"/>
    </location>
</feature>
<dbReference type="InterPro" id="IPR008271">
    <property type="entry name" value="Ser/Thr_kinase_AS"/>
</dbReference>
<dbReference type="AlphaFoldDB" id="A0AA39M157"/>
<evidence type="ECO:0000256" key="5">
    <source>
        <dbReference type="ARBA" id="ARBA00022737"/>
    </source>
</evidence>
<reference evidence="15" key="1">
    <citation type="submission" date="2023-06" db="EMBL/GenBank/DDBJ databases">
        <title>Genomic analysis of the entomopathogenic nematode Steinernema hermaphroditum.</title>
        <authorList>
            <person name="Schwarz E.M."/>
            <person name="Heppert J.K."/>
            <person name="Baniya A."/>
            <person name="Schwartz H.T."/>
            <person name="Tan C.-H."/>
            <person name="Antoshechkin I."/>
            <person name="Sternberg P.W."/>
            <person name="Goodrich-Blair H."/>
            <person name="Dillman A.R."/>
        </authorList>
    </citation>
    <scope>NUCLEOTIDE SEQUENCE</scope>
    <source>
        <strain evidence="15">PS9179</strain>
        <tissue evidence="15">Whole animal</tissue>
    </source>
</reference>
<dbReference type="InterPro" id="IPR017441">
    <property type="entry name" value="Protein_kinase_ATP_BS"/>
</dbReference>
<dbReference type="InterPro" id="IPR036572">
    <property type="entry name" value="Doublecortin_dom_sf"/>
</dbReference>
<comment type="cofactor">
    <cofactor evidence="1">
        <name>Mg(2+)</name>
        <dbReference type="ChEBI" id="CHEBI:18420"/>
    </cofactor>
</comment>
<dbReference type="Gene3D" id="3.10.20.230">
    <property type="entry name" value="Doublecortin domain"/>
    <property type="match status" value="2"/>
</dbReference>
<dbReference type="FunFam" id="1.10.510.10:FF:000571">
    <property type="entry name" value="Maternal embryonic leucine zipper kinase"/>
    <property type="match status" value="1"/>
</dbReference>
<dbReference type="Gene3D" id="1.10.510.10">
    <property type="entry name" value="Transferase(Phosphotransferase) domain 1"/>
    <property type="match status" value="1"/>
</dbReference>
<gene>
    <name evidence="15" type="ORF">QR680_013196</name>
</gene>
<feature type="domain" description="Protein kinase" evidence="13">
    <location>
        <begin position="393"/>
        <end position="654"/>
    </location>
</feature>
<evidence type="ECO:0000256" key="10">
    <source>
        <dbReference type="ARBA" id="ARBA00048679"/>
    </source>
</evidence>
<dbReference type="SUPFAM" id="SSF56112">
    <property type="entry name" value="Protein kinase-like (PK-like)"/>
    <property type="match status" value="1"/>
</dbReference>
<keyword evidence="7 11" id="KW-0067">ATP-binding</keyword>
<evidence type="ECO:0000256" key="2">
    <source>
        <dbReference type="ARBA" id="ARBA00005354"/>
    </source>
</evidence>
<evidence type="ECO:0000256" key="3">
    <source>
        <dbReference type="ARBA" id="ARBA00012513"/>
    </source>
</evidence>
<dbReference type="EMBL" id="JAUCMV010000002">
    <property type="protein sequence ID" value="KAK0417766.1"/>
    <property type="molecule type" value="Genomic_DNA"/>
</dbReference>
<evidence type="ECO:0000256" key="9">
    <source>
        <dbReference type="ARBA" id="ARBA00047899"/>
    </source>
</evidence>
<dbReference type="Pfam" id="PF03607">
    <property type="entry name" value="DCX"/>
    <property type="match status" value="2"/>
</dbReference>
<evidence type="ECO:0000256" key="7">
    <source>
        <dbReference type="ARBA" id="ARBA00022840"/>
    </source>
</evidence>
<name>A0AA39M157_9BILA</name>
<dbReference type="PANTHER" id="PTHR24347">
    <property type="entry name" value="SERINE/THREONINE-PROTEIN KINASE"/>
    <property type="match status" value="1"/>
</dbReference>
<proteinExistence type="inferred from homology"/>
<dbReference type="InterPro" id="IPR000719">
    <property type="entry name" value="Prot_kinase_dom"/>
</dbReference>
<dbReference type="GO" id="GO:0004674">
    <property type="term" value="F:protein serine/threonine kinase activity"/>
    <property type="evidence" value="ECO:0007669"/>
    <property type="project" value="UniProtKB-EC"/>
</dbReference>
<dbReference type="GO" id="GO:0005524">
    <property type="term" value="F:ATP binding"/>
    <property type="evidence" value="ECO:0007669"/>
    <property type="project" value="UniProtKB-UniRule"/>
</dbReference>
<evidence type="ECO:0000256" key="6">
    <source>
        <dbReference type="ARBA" id="ARBA00022741"/>
    </source>
</evidence>
<feature type="compositionally biased region" description="Low complexity" evidence="12">
    <location>
        <begin position="37"/>
        <end position="60"/>
    </location>
</feature>
<dbReference type="CDD" id="cd16109">
    <property type="entry name" value="DCX1"/>
    <property type="match status" value="1"/>
</dbReference>
<dbReference type="PROSITE" id="PS00108">
    <property type="entry name" value="PROTEIN_KINASE_ST"/>
    <property type="match status" value="1"/>
</dbReference>
<dbReference type="GO" id="GO:0007417">
    <property type="term" value="P:central nervous system development"/>
    <property type="evidence" value="ECO:0007669"/>
    <property type="project" value="UniProtKB-ARBA"/>
</dbReference>
<evidence type="ECO:0000256" key="1">
    <source>
        <dbReference type="ARBA" id="ARBA00001946"/>
    </source>
</evidence>
<dbReference type="SMART" id="SM00220">
    <property type="entry name" value="S_TKc"/>
    <property type="match status" value="1"/>
</dbReference>
<evidence type="ECO:0000256" key="4">
    <source>
        <dbReference type="ARBA" id="ARBA00022553"/>
    </source>
</evidence>
<comment type="catalytic activity">
    <reaction evidence="10">
        <text>L-seryl-[protein] + ATP = O-phospho-L-seryl-[protein] + ADP + H(+)</text>
        <dbReference type="Rhea" id="RHEA:17989"/>
        <dbReference type="Rhea" id="RHEA-COMP:9863"/>
        <dbReference type="Rhea" id="RHEA-COMP:11604"/>
        <dbReference type="ChEBI" id="CHEBI:15378"/>
        <dbReference type="ChEBI" id="CHEBI:29999"/>
        <dbReference type="ChEBI" id="CHEBI:30616"/>
        <dbReference type="ChEBI" id="CHEBI:83421"/>
        <dbReference type="ChEBI" id="CHEBI:456216"/>
        <dbReference type="EC" id="2.7.11.1"/>
    </reaction>
</comment>
<comment type="catalytic activity">
    <reaction evidence="9">
        <text>L-threonyl-[protein] + ATP = O-phospho-L-threonyl-[protein] + ADP + H(+)</text>
        <dbReference type="Rhea" id="RHEA:46608"/>
        <dbReference type="Rhea" id="RHEA-COMP:11060"/>
        <dbReference type="Rhea" id="RHEA-COMP:11605"/>
        <dbReference type="ChEBI" id="CHEBI:15378"/>
        <dbReference type="ChEBI" id="CHEBI:30013"/>
        <dbReference type="ChEBI" id="CHEBI:30616"/>
        <dbReference type="ChEBI" id="CHEBI:61977"/>
        <dbReference type="ChEBI" id="CHEBI:456216"/>
        <dbReference type="EC" id="2.7.11.1"/>
    </reaction>
</comment>
<feature type="domain" description="Doublecortin" evidence="14">
    <location>
        <begin position="122"/>
        <end position="208"/>
    </location>
</feature>
<sequence>MHDACAVSSSGSGSAPPRNTLPRTAARRRTIAQPTTSIAAAAAVGSSSGSMSARSSNESATAEFNHLNRNGSQQSTVSLNIDSNSKDGEPPGSDDNSSPPSTSASQQRDVQPFRCFVGGKAKRIRFYRNGDQYYKGTWYAISAERVRSLKALMEDLTRQMSDSVALPHGVRYIFTLDGMQKIEHIADFKDGHSYVCSSSDNYKRVDYENAREPVWCFAVPRFNGHIESASQALGKTHAVAEPNDFVFPRIITIIRSGVKPRKIVRHLLNKKTARTYIQVMQDITATVKLDSGVVRKLFALNGRPVLKLADFFGDDDVFIAYGTERLSVDDFYVVSEESKRLYSSTNRKRRGRFARAKRGMPARNESIREERCGSVIPDSELTRQLPLLLSDRMEIIRLLGDGNTALVYEVIWRETGEHKALKVISRENTIGKEKLIEAELRIMQKINQNCIVDMYDYWNFNGTWYLSLELISGGDLFEQLCHVRTFSEPHSAGLMKCLSSALEYLHDNGIVHRDVKPENLLIYNCPVSGAPLLKLADFGLACELPEEEQLLYDICGTPTYVAPEVLAEFGYGTKVDLWSSGVILYVLLCGFPPFQGTEGNQEQLFEQIMSGRFSFPSPVWDHISNSAKALVLNLLNLDVEERYSAQQVLNYEWTTRDGLPSSEFEDMARLNVEVHQCAERDGDEEGLEETDAEYFFSRRASMDELSECSMANEMRTRSNSFIYLPSR</sequence>
<evidence type="ECO:0000256" key="8">
    <source>
        <dbReference type="ARBA" id="ARBA00031092"/>
    </source>
</evidence>
<dbReference type="EC" id="2.7.11.1" evidence="3"/>
<accession>A0AA39M157</accession>
<keyword evidence="4" id="KW-0597">Phosphoprotein</keyword>
<protein>
    <recommendedName>
        <fullName evidence="3">non-specific serine/threonine protein kinase</fullName>
        <ecNumber evidence="3">2.7.11.1</ecNumber>
    </recommendedName>
    <alternativeName>
        <fullName evidence="8">Doublecortin-like and CAM kinase-like protein</fullName>
    </alternativeName>
</protein>
<dbReference type="InterPro" id="IPR003533">
    <property type="entry name" value="Doublecortin_dom"/>
</dbReference>
<comment type="caution">
    <text evidence="15">The sequence shown here is derived from an EMBL/GenBank/DDBJ whole genome shotgun (WGS) entry which is preliminary data.</text>
</comment>
<organism evidence="15 16">
    <name type="scientific">Steinernema hermaphroditum</name>
    <dbReference type="NCBI Taxonomy" id="289476"/>
    <lineage>
        <taxon>Eukaryota</taxon>
        <taxon>Metazoa</taxon>
        <taxon>Ecdysozoa</taxon>
        <taxon>Nematoda</taxon>
        <taxon>Chromadorea</taxon>
        <taxon>Rhabditida</taxon>
        <taxon>Tylenchina</taxon>
        <taxon>Panagrolaimomorpha</taxon>
        <taxon>Strongyloidoidea</taxon>
        <taxon>Steinernematidae</taxon>
        <taxon>Steinernema</taxon>
    </lineage>
</organism>
<dbReference type="PROSITE" id="PS50011">
    <property type="entry name" value="PROTEIN_KINASE_DOM"/>
    <property type="match status" value="1"/>
</dbReference>
<keyword evidence="6 11" id="KW-0547">Nucleotide-binding</keyword>
<dbReference type="SUPFAM" id="SSF89837">
    <property type="entry name" value="Doublecortin (DC)"/>
    <property type="match status" value="2"/>
</dbReference>
<feature type="compositionally biased region" description="Low complexity" evidence="12">
    <location>
        <begin position="90"/>
        <end position="105"/>
    </location>
</feature>
<evidence type="ECO:0000313" key="15">
    <source>
        <dbReference type="EMBL" id="KAK0417766.1"/>
    </source>
</evidence>
<dbReference type="PROSITE" id="PS50309">
    <property type="entry name" value="DC"/>
    <property type="match status" value="2"/>
</dbReference>
<evidence type="ECO:0000256" key="11">
    <source>
        <dbReference type="PROSITE-ProRule" id="PRU10141"/>
    </source>
</evidence>
<dbReference type="PROSITE" id="PS00107">
    <property type="entry name" value="PROTEIN_KINASE_ATP"/>
    <property type="match status" value="1"/>
</dbReference>
<evidence type="ECO:0000256" key="12">
    <source>
        <dbReference type="SAM" id="MobiDB-lite"/>
    </source>
</evidence>
<feature type="compositionally biased region" description="Polar residues" evidence="12">
    <location>
        <begin position="67"/>
        <end position="83"/>
    </location>
</feature>
<keyword evidence="5" id="KW-0677">Repeat</keyword>
<evidence type="ECO:0000259" key="13">
    <source>
        <dbReference type="PROSITE" id="PS50011"/>
    </source>
</evidence>
<dbReference type="InterPro" id="IPR011009">
    <property type="entry name" value="Kinase-like_dom_sf"/>
</dbReference>
<dbReference type="SMART" id="SM00537">
    <property type="entry name" value="DCX"/>
    <property type="match status" value="2"/>
</dbReference>
<feature type="binding site" evidence="11">
    <location>
        <position position="432"/>
    </location>
    <ligand>
        <name>ATP</name>
        <dbReference type="ChEBI" id="CHEBI:30616"/>
    </ligand>
</feature>